<evidence type="ECO:0000256" key="1">
    <source>
        <dbReference type="ARBA" id="ARBA00010458"/>
    </source>
</evidence>
<dbReference type="InterPro" id="IPR033120">
    <property type="entry name" value="HOTDOG_ACOT"/>
</dbReference>
<dbReference type="STRING" id="1391654.AKJ09_10223"/>
<dbReference type="GO" id="GO:0005829">
    <property type="term" value="C:cytosol"/>
    <property type="evidence" value="ECO:0007669"/>
    <property type="project" value="TreeGrafter"/>
</dbReference>
<reference evidence="5 6" key="1">
    <citation type="submission" date="2015-08" db="EMBL/GenBank/DDBJ databases">
        <authorList>
            <person name="Babu N.S."/>
            <person name="Beckwith C.J."/>
            <person name="Beseler K.G."/>
            <person name="Brison A."/>
            <person name="Carone J.V."/>
            <person name="Caskin T.P."/>
            <person name="Diamond M."/>
            <person name="Durham M.E."/>
            <person name="Foxe J.M."/>
            <person name="Go M."/>
            <person name="Henderson B.A."/>
            <person name="Jones I.B."/>
            <person name="McGettigan J.A."/>
            <person name="Micheletti S.J."/>
            <person name="Nasrallah M.E."/>
            <person name="Ortiz D."/>
            <person name="Piller C.R."/>
            <person name="Privatt S.R."/>
            <person name="Schneider S.L."/>
            <person name="Sharp S."/>
            <person name="Smith T.C."/>
            <person name="Stanton J.D."/>
            <person name="Ullery H.E."/>
            <person name="Wilson R.J."/>
            <person name="Serrano M.G."/>
            <person name="Buck G."/>
            <person name="Lee V."/>
            <person name="Wang Y."/>
            <person name="Carvalho R."/>
            <person name="Voegtly L."/>
            <person name="Shi R."/>
            <person name="Duckworth R."/>
            <person name="Johnson A."/>
            <person name="Loviza R."/>
            <person name="Walstead R."/>
            <person name="Shah Z."/>
            <person name="Kiflezghi M."/>
            <person name="Wade K."/>
            <person name="Ball S.L."/>
            <person name="Bradley K.W."/>
            <person name="Asai D.J."/>
            <person name="Bowman C.A."/>
            <person name="Russell D.A."/>
            <person name="Pope W.H."/>
            <person name="Jacobs-Sera D."/>
            <person name="Hendrix R.W."/>
            <person name="Hatfull G.F."/>
        </authorList>
    </citation>
    <scope>NUCLEOTIDE SEQUENCE [LARGE SCALE GENOMIC DNA]</scope>
    <source>
        <strain evidence="5 6">DSM 27648</strain>
    </source>
</reference>
<comment type="similarity">
    <text evidence="1">Belongs to the acyl coenzyme A hydrolase family.</text>
</comment>
<accession>A0A0K1QDP8</accession>
<gene>
    <name evidence="5" type="ORF">AKJ09_10223</name>
</gene>
<dbReference type="InterPro" id="IPR006683">
    <property type="entry name" value="Thioestr_dom"/>
</dbReference>
<evidence type="ECO:0000313" key="6">
    <source>
        <dbReference type="Proteomes" id="UP000064967"/>
    </source>
</evidence>
<organism evidence="5 6">
    <name type="scientific">Labilithrix luteola</name>
    <dbReference type="NCBI Taxonomy" id="1391654"/>
    <lineage>
        <taxon>Bacteria</taxon>
        <taxon>Pseudomonadati</taxon>
        <taxon>Myxococcota</taxon>
        <taxon>Polyangia</taxon>
        <taxon>Polyangiales</taxon>
        <taxon>Labilitrichaceae</taxon>
        <taxon>Labilithrix</taxon>
    </lineage>
</organism>
<dbReference type="EMBL" id="CP012333">
    <property type="protein sequence ID" value="AKV03560.1"/>
    <property type="molecule type" value="Genomic_DNA"/>
</dbReference>
<keyword evidence="6" id="KW-1185">Reference proteome</keyword>
<feature type="domain" description="HotDog ACOT-type" evidence="4">
    <location>
        <begin position="50"/>
        <end position="162"/>
    </location>
</feature>
<dbReference type="PATRIC" id="fig|1391654.3.peg.10361"/>
<sequence>MWVSLRTSRLRVRSSRARVSGSDGVYVDVGENGMTNSQETSGYDKLDAGTLTEARVIEMVFPEQTNHYGTLFGGQALALMDKAAFIVASRYARRTVVTASSEKVDFHVPVRQGQLVELIARVVGTGKTSLTVEVDLHAEDLLTGDRRLCTRGSFVLVALDAHGRPTAVPPLARAS</sequence>
<dbReference type="Gene3D" id="3.10.129.10">
    <property type="entry name" value="Hotdog Thioesterase"/>
    <property type="match status" value="1"/>
</dbReference>
<dbReference type="PANTHER" id="PTHR11049">
    <property type="entry name" value="ACYL COENZYME A THIOESTER HYDROLASE"/>
    <property type="match status" value="1"/>
</dbReference>
<dbReference type="PROSITE" id="PS51770">
    <property type="entry name" value="HOTDOG_ACOT"/>
    <property type="match status" value="1"/>
</dbReference>
<dbReference type="InterPro" id="IPR040170">
    <property type="entry name" value="Cytosol_ACT"/>
</dbReference>
<evidence type="ECO:0000313" key="5">
    <source>
        <dbReference type="EMBL" id="AKV03560.1"/>
    </source>
</evidence>
<dbReference type="CDD" id="cd03442">
    <property type="entry name" value="BFIT_BACH"/>
    <property type="match status" value="1"/>
</dbReference>
<dbReference type="PANTHER" id="PTHR11049:SF24">
    <property type="entry name" value="CYTOSOLIC ACYL COENZYME A THIOESTER HYDROLASE"/>
    <property type="match status" value="1"/>
</dbReference>
<evidence type="ECO:0000259" key="4">
    <source>
        <dbReference type="PROSITE" id="PS51770"/>
    </source>
</evidence>
<evidence type="ECO:0000256" key="3">
    <source>
        <dbReference type="PROSITE-ProRule" id="PRU01106"/>
    </source>
</evidence>
<dbReference type="GO" id="GO:0052816">
    <property type="term" value="F:long-chain fatty acyl-CoA hydrolase activity"/>
    <property type="evidence" value="ECO:0007669"/>
    <property type="project" value="TreeGrafter"/>
</dbReference>
<name>A0A0K1QDP8_9BACT</name>
<protein>
    <submittedName>
        <fullName evidence="5">Acyl-CoA hydrolase</fullName>
    </submittedName>
</protein>
<proteinExistence type="inferred from homology"/>
<dbReference type="FunFam" id="3.10.129.10:FF:000047">
    <property type="entry name" value="Acyl-CoA thioester hydrolase"/>
    <property type="match status" value="1"/>
</dbReference>
<dbReference type="AlphaFoldDB" id="A0A0K1QDP8"/>
<dbReference type="SUPFAM" id="SSF54637">
    <property type="entry name" value="Thioesterase/thiol ester dehydrase-isomerase"/>
    <property type="match status" value="1"/>
</dbReference>
<dbReference type="KEGG" id="llu:AKJ09_10223"/>
<dbReference type="Proteomes" id="UP000064967">
    <property type="component" value="Chromosome"/>
</dbReference>
<dbReference type="Pfam" id="PF03061">
    <property type="entry name" value="4HBT"/>
    <property type="match status" value="1"/>
</dbReference>
<dbReference type="GO" id="GO:0006637">
    <property type="term" value="P:acyl-CoA metabolic process"/>
    <property type="evidence" value="ECO:0007669"/>
    <property type="project" value="TreeGrafter"/>
</dbReference>
<dbReference type="InterPro" id="IPR029069">
    <property type="entry name" value="HotDog_dom_sf"/>
</dbReference>
<keyword evidence="2 3" id="KW-0378">Hydrolase</keyword>
<dbReference type="GO" id="GO:0009062">
    <property type="term" value="P:fatty acid catabolic process"/>
    <property type="evidence" value="ECO:0007669"/>
    <property type="project" value="TreeGrafter"/>
</dbReference>
<evidence type="ECO:0000256" key="2">
    <source>
        <dbReference type="ARBA" id="ARBA00022801"/>
    </source>
</evidence>